<reference evidence="12" key="1">
    <citation type="submission" date="2020-01" db="EMBL/GenBank/DDBJ databases">
        <title>Phosphoaccumulans saitamaens gen. nov., sp. nov., a polyphosphate accumulating bacterium isolated from surface river water.</title>
        <authorList>
            <person name="Watanabe K."/>
            <person name="Suda W."/>
        </authorList>
    </citation>
    <scope>NUCLEOTIDE SEQUENCE [LARGE SCALE GENOMIC DNA]</scope>
    <source>
        <strain evidence="12">ICHIAU1</strain>
    </source>
</reference>
<evidence type="ECO:0000313" key="11">
    <source>
        <dbReference type="EMBL" id="BBU69824.1"/>
    </source>
</evidence>
<evidence type="ECO:0000256" key="3">
    <source>
        <dbReference type="ARBA" id="ARBA00022694"/>
    </source>
</evidence>
<keyword evidence="4 9" id="KW-0479">Metal-binding</keyword>
<comment type="pathway">
    <text evidence="9">tRNA modification; tRNA-queuosine biosynthesis.</text>
</comment>
<dbReference type="Pfam" id="PF08331">
    <property type="entry name" value="QueG_DUF1730"/>
    <property type="match status" value="1"/>
</dbReference>
<keyword evidence="6 9" id="KW-0560">Oxidoreductase</keyword>
<dbReference type="InterPro" id="IPR017896">
    <property type="entry name" value="4Fe4S_Fe-S-bd"/>
</dbReference>
<dbReference type="InterPro" id="IPR017900">
    <property type="entry name" value="4Fe4S_Fe_S_CS"/>
</dbReference>
<evidence type="ECO:0000256" key="8">
    <source>
        <dbReference type="ARBA" id="ARBA00023014"/>
    </source>
</evidence>
<organism evidence="11 12">
    <name type="scientific">Fluviibacter phosphoraccumulans</name>
    <dbReference type="NCBI Taxonomy" id="1751046"/>
    <lineage>
        <taxon>Bacteria</taxon>
        <taxon>Pseudomonadati</taxon>
        <taxon>Pseudomonadota</taxon>
        <taxon>Betaproteobacteria</taxon>
        <taxon>Rhodocyclales</taxon>
        <taxon>Fluviibacteraceae</taxon>
        <taxon>Fluviibacter</taxon>
    </lineage>
</organism>
<dbReference type="Gene3D" id="3.30.70.20">
    <property type="match status" value="1"/>
</dbReference>
<evidence type="ECO:0000256" key="2">
    <source>
        <dbReference type="ARBA" id="ARBA00022490"/>
    </source>
</evidence>
<evidence type="ECO:0000256" key="6">
    <source>
        <dbReference type="ARBA" id="ARBA00023002"/>
    </source>
</evidence>
<feature type="binding site" evidence="9">
    <location>
        <position position="172"/>
    </location>
    <ligand>
        <name>cob(II)alamin</name>
        <dbReference type="ChEBI" id="CHEBI:16304"/>
    </ligand>
</feature>
<dbReference type="GO" id="GO:0031419">
    <property type="term" value="F:cobalamin binding"/>
    <property type="evidence" value="ECO:0007669"/>
    <property type="project" value="UniProtKB-KW"/>
</dbReference>
<keyword evidence="9" id="KW-0170">Cobalt</keyword>
<evidence type="ECO:0000256" key="7">
    <source>
        <dbReference type="ARBA" id="ARBA00023004"/>
    </source>
</evidence>
<keyword evidence="12" id="KW-1185">Reference proteome</keyword>
<dbReference type="EC" id="1.17.99.6" evidence="9"/>
<feature type="binding site" evidence="9">
    <location>
        <position position="201"/>
    </location>
    <ligand>
        <name>[4Fe-4S] cluster</name>
        <dbReference type="ChEBI" id="CHEBI:49883"/>
        <label>2</label>
    </ligand>
</feature>
<comment type="subunit">
    <text evidence="9">Monomer.</text>
</comment>
<evidence type="ECO:0000256" key="4">
    <source>
        <dbReference type="ARBA" id="ARBA00022723"/>
    </source>
</evidence>
<dbReference type="PROSITE" id="PS00198">
    <property type="entry name" value="4FE4S_FER_1"/>
    <property type="match status" value="1"/>
</dbReference>
<dbReference type="UniPathway" id="UPA00392"/>
<gene>
    <name evidence="9 11" type="primary">queG</name>
    <name evidence="11" type="ORF">ICHIAU1_21070</name>
</gene>
<feature type="binding site" evidence="9">
    <location>
        <position position="251"/>
    </location>
    <ligand>
        <name>[4Fe-4S] cluster</name>
        <dbReference type="ChEBI" id="CHEBI:49883"/>
        <label>1</label>
    </ligand>
</feature>
<feature type="binding site" evidence="9">
    <location>
        <position position="138"/>
    </location>
    <ligand>
        <name>cob(II)alamin</name>
        <dbReference type="ChEBI" id="CHEBI:16304"/>
    </ligand>
</feature>
<evidence type="ECO:0000313" key="12">
    <source>
        <dbReference type="Proteomes" id="UP000463961"/>
    </source>
</evidence>
<name>A0A7R6R608_9RHOO</name>
<dbReference type="GO" id="GO:0051539">
    <property type="term" value="F:4 iron, 4 sulfur cluster binding"/>
    <property type="evidence" value="ECO:0007669"/>
    <property type="project" value="UniProtKB-KW"/>
</dbReference>
<dbReference type="FunFam" id="3.30.70.20:FF:000017">
    <property type="entry name" value="Epoxyqueuosine reductase"/>
    <property type="match status" value="1"/>
</dbReference>
<comment type="cofactor">
    <cofactor evidence="9">
        <name>[4Fe-4S] cluster</name>
        <dbReference type="ChEBI" id="CHEBI:49883"/>
    </cofactor>
    <text evidence="9">Binds 2 [4Fe-4S] clusters per monomer.</text>
</comment>
<evidence type="ECO:0000256" key="1">
    <source>
        <dbReference type="ARBA" id="ARBA00022485"/>
    </source>
</evidence>
<sequence>MPDSTSLRQLIAAEAKALGFSDVRIGPARIPESSRAELDAWLAEGCHGSMAYMERHADLRKDPALLVNGALSVICVRLPYWPAQATDADTQLRNTEGAYVSRYALGRDYHKVIRNRLQKLADALTKKFGSFNYRACTDSAPVMEVALASQAGLGWQGKHTLALNRTGSWYFLGELICDLPIEADPPIESHCGDCTRCIDSCPTGAITSAYKVDARRCISYLTIEHKGEIPEAFRKAIGNRIYGCDDCQLVCPWNRFTTDGDTEFAPRHNLDNASLLELYAWDETEFLNKMAGSAIRRIGFEQWQRNISVALGNATPTEPIINALNDKKAHASTLVKTHIEWALAQLTAPR</sequence>
<dbReference type="GO" id="GO:0046872">
    <property type="term" value="F:metal ion binding"/>
    <property type="evidence" value="ECO:0007669"/>
    <property type="project" value="UniProtKB-KW"/>
</dbReference>
<feature type="binding site" evidence="9">
    <location>
        <position position="194"/>
    </location>
    <ligand>
        <name>[4Fe-4S] cluster</name>
        <dbReference type="ChEBI" id="CHEBI:49883"/>
        <label>1</label>
    </ligand>
</feature>
<proteinExistence type="inferred from homology"/>
<comment type="subcellular location">
    <subcellularLocation>
        <location evidence="9">Cytoplasm</location>
    </subcellularLocation>
</comment>
<protein>
    <recommendedName>
        <fullName evidence="9">Epoxyqueuosine reductase</fullName>
        <ecNumber evidence="9">1.17.99.6</ecNumber>
    </recommendedName>
    <alternativeName>
        <fullName evidence="9">Queuosine biosynthesis protein QueG</fullName>
    </alternativeName>
</protein>
<dbReference type="InterPro" id="IPR004453">
    <property type="entry name" value="QueG"/>
</dbReference>
<dbReference type="AlphaFoldDB" id="A0A7R6R608"/>
<dbReference type="PANTHER" id="PTHR30002">
    <property type="entry name" value="EPOXYQUEUOSINE REDUCTASE"/>
    <property type="match status" value="1"/>
</dbReference>
<feature type="binding site" evidence="9">
    <location>
        <position position="219"/>
    </location>
    <ligand>
        <name>cob(II)alamin</name>
        <dbReference type="ChEBI" id="CHEBI:16304"/>
    </ligand>
</feature>
<feature type="binding site" evidence="9">
    <location>
        <position position="247"/>
    </location>
    <ligand>
        <name>[4Fe-4S] cluster</name>
        <dbReference type="ChEBI" id="CHEBI:49883"/>
        <label>2</label>
    </ligand>
</feature>
<accession>A0A7R6R608</accession>
<feature type="active site" description="Proton donor" evidence="9">
    <location>
        <position position="138"/>
    </location>
</feature>
<feature type="binding site" evidence="9">
    <location>
        <position position="217"/>
    </location>
    <ligand>
        <name>[4Fe-4S] cluster</name>
        <dbReference type="ChEBI" id="CHEBI:49883"/>
        <label>2</label>
    </ligand>
</feature>
<feature type="binding site" evidence="9">
    <location>
        <position position="197"/>
    </location>
    <ligand>
        <name>[4Fe-4S] cluster</name>
        <dbReference type="ChEBI" id="CHEBI:49883"/>
        <label>1</label>
    </ligand>
</feature>
<comment type="caution">
    <text evidence="9">Lacks conserved residue(s) required for the propagation of feature annotation.</text>
</comment>
<evidence type="ECO:0000259" key="10">
    <source>
        <dbReference type="PROSITE" id="PS51379"/>
    </source>
</evidence>
<dbReference type="InterPro" id="IPR013542">
    <property type="entry name" value="QueG_DUF1730"/>
</dbReference>
<feature type="binding site" evidence="9">
    <location>
        <position position="191"/>
    </location>
    <ligand>
        <name>[4Fe-4S] cluster</name>
        <dbReference type="ChEBI" id="CHEBI:49883"/>
        <label>1</label>
    </ligand>
</feature>
<dbReference type="NCBIfam" id="TIGR00276">
    <property type="entry name" value="tRNA epoxyqueuosine(34) reductase QueG"/>
    <property type="match status" value="1"/>
</dbReference>
<keyword evidence="9" id="KW-0846">Cobalamin</keyword>
<evidence type="ECO:0000256" key="9">
    <source>
        <dbReference type="HAMAP-Rule" id="MF_00916"/>
    </source>
</evidence>
<feature type="domain" description="4Fe-4S ferredoxin-type" evidence="10">
    <location>
        <begin position="179"/>
        <end position="211"/>
    </location>
</feature>
<comment type="cofactor">
    <cofactor evidence="9">
        <name>cob(II)alamin</name>
        <dbReference type="ChEBI" id="CHEBI:16304"/>
    </cofactor>
</comment>
<keyword evidence="5 9" id="KW-0671">Queuosine biosynthesis</keyword>
<dbReference type="Proteomes" id="UP000463961">
    <property type="component" value="Chromosome"/>
</dbReference>
<feature type="binding site" evidence="9">
    <location>
        <position position="226"/>
    </location>
    <ligand>
        <name>tRNA</name>
        <dbReference type="ChEBI" id="CHEBI:17843"/>
    </ligand>
</feature>
<dbReference type="GO" id="GO:0052693">
    <property type="term" value="F:epoxyqueuosine reductase activity"/>
    <property type="evidence" value="ECO:0007669"/>
    <property type="project" value="UniProtKB-UniRule"/>
</dbReference>
<dbReference type="GO" id="GO:0005737">
    <property type="term" value="C:cytoplasm"/>
    <property type="evidence" value="ECO:0007669"/>
    <property type="project" value="UniProtKB-SubCell"/>
</dbReference>
<dbReference type="SUPFAM" id="SSF54862">
    <property type="entry name" value="4Fe-4S ferredoxins"/>
    <property type="match status" value="1"/>
</dbReference>
<dbReference type="PROSITE" id="PS51379">
    <property type="entry name" value="4FE4S_FER_2"/>
    <property type="match status" value="1"/>
</dbReference>
<dbReference type="PANTHER" id="PTHR30002:SF4">
    <property type="entry name" value="EPOXYQUEUOSINE REDUCTASE"/>
    <property type="match status" value="1"/>
</dbReference>
<keyword evidence="2 9" id="KW-0963">Cytoplasm</keyword>
<comment type="function">
    <text evidence="9">Catalyzes the conversion of epoxyqueuosine (oQ) to queuosine (Q), which is a hypermodified base found in the wobble positions of tRNA(Asp), tRNA(Asn), tRNA(His) and tRNA(Tyr).</text>
</comment>
<keyword evidence="8 9" id="KW-0411">Iron-sulfur</keyword>
<feature type="binding site" evidence="9">
    <location>
        <begin position="244"/>
        <end position="245"/>
    </location>
    <ligand>
        <name>cob(II)alamin</name>
        <dbReference type="ChEBI" id="CHEBI:16304"/>
    </ligand>
</feature>
<dbReference type="Pfam" id="PF13484">
    <property type="entry name" value="Fer4_16"/>
    <property type="match status" value="1"/>
</dbReference>
<feature type="binding site" evidence="9">
    <location>
        <position position="60"/>
    </location>
    <ligand>
        <name>cob(II)alamin</name>
        <dbReference type="ChEBI" id="CHEBI:16304"/>
    </ligand>
</feature>
<comment type="catalytic activity">
    <reaction evidence="9">
        <text>epoxyqueuosine(34) in tRNA + AH2 = queuosine(34) in tRNA + A + H2O</text>
        <dbReference type="Rhea" id="RHEA:32159"/>
        <dbReference type="Rhea" id="RHEA-COMP:18571"/>
        <dbReference type="Rhea" id="RHEA-COMP:18582"/>
        <dbReference type="ChEBI" id="CHEBI:13193"/>
        <dbReference type="ChEBI" id="CHEBI:15377"/>
        <dbReference type="ChEBI" id="CHEBI:17499"/>
        <dbReference type="ChEBI" id="CHEBI:194431"/>
        <dbReference type="ChEBI" id="CHEBI:194443"/>
        <dbReference type="EC" id="1.17.99.6"/>
    </reaction>
</comment>
<comment type="similarity">
    <text evidence="9">Belongs to the QueG family.</text>
</comment>
<dbReference type="EMBL" id="AP022345">
    <property type="protein sequence ID" value="BBU69824.1"/>
    <property type="molecule type" value="Genomic_DNA"/>
</dbReference>
<dbReference type="HAMAP" id="MF_00916">
    <property type="entry name" value="QueG"/>
    <property type="match status" value="1"/>
</dbReference>
<feature type="binding site" evidence="9">
    <location>
        <position position="244"/>
    </location>
    <ligand>
        <name>[4Fe-4S] cluster</name>
        <dbReference type="ChEBI" id="CHEBI:49883"/>
        <label>2</label>
    </ligand>
</feature>
<keyword evidence="3 9" id="KW-0819">tRNA processing</keyword>
<keyword evidence="1 9" id="KW-0004">4Fe-4S</keyword>
<keyword evidence="7 9" id="KW-0408">Iron</keyword>
<dbReference type="GO" id="GO:0008616">
    <property type="term" value="P:tRNA queuosine(34) biosynthetic process"/>
    <property type="evidence" value="ECO:0007669"/>
    <property type="project" value="UniProtKB-UniRule"/>
</dbReference>
<evidence type="ECO:0000256" key="5">
    <source>
        <dbReference type="ARBA" id="ARBA00022785"/>
    </source>
</evidence>